<evidence type="ECO:0000256" key="5">
    <source>
        <dbReference type="SAM" id="SignalP"/>
    </source>
</evidence>
<protein>
    <submittedName>
        <fullName evidence="7">Polygalacturonase</fullName>
    </submittedName>
</protein>
<dbReference type="InterPro" id="IPR051801">
    <property type="entry name" value="GH28_Enzymes"/>
</dbReference>
<dbReference type="Proteomes" id="UP000236732">
    <property type="component" value="Unassembled WGS sequence"/>
</dbReference>
<evidence type="ECO:0000256" key="4">
    <source>
        <dbReference type="RuleBase" id="RU361169"/>
    </source>
</evidence>
<dbReference type="SUPFAM" id="SSF49785">
    <property type="entry name" value="Galactose-binding domain-like"/>
    <property type="match status" value="1"/>
</dbReference>
<dbReference type="PANTHER" id="PTHR31339:SF9">
    <property type="entry name" value="PLASMIN AND FIBRONECTIN-BINDING PROTEIN A"/>
    <property type="match status" value="1"/>
</dbReference>
<dbReference type="GO" id="GO:0004650">
    <property type="term" value="F:polygalacturonase activity"/>
    <property type="evidence" value="ECO:0007669"/>
    <property type="project" value="InterPro"/>
</dbReference>
<keyword evidence="5" id="KW-0732">Signal</keyword>
<dbReference type="AlphaFoldDB" id="A0A1H6EF12"/>
<dbReference type="Gene3D" id="2.160.20.10">
    <property type="entry name" value="Single-stranded right-handed beta-helix, Pectin lyase-like"/>
    <property type="match status" value="1"/>
</dbReference>
<keyword evidence="2 4" id="KW-0378">Hydrolase</keyword>
<dbReference type="InterPro" id="IPR000743">
    <property type="entry name" value="Glyco_hydro_28"/>
</dbReference>
<comment type="similarity">
    <text evidence="1 4">Belongs to the glycosyl hydrolase 28 family.</text>
</comment>
<dbReference type="SUPFAM" id="SSF51126">
    <property type="entry name" value="Pectin lyase-like"/>
    <property type="match status" value="1"/>
</dbReference>
<sequence length="602" mass="64130">MTGRPPSRRDVLLAAAAVAAGPLGQAPAAADTAMGIRPATATAASPWDEVPSILARIVPPVFPDRTFDITGYGAAGDNSTDCTAAFRDAIAACAAAGGGRVLVPSGTFRTGKIHLLSNVNLHVTGTIRFRTDPASYLPNVFTRWEGIECYNYSPFIYANGRTNIAITGTGTIDGNAPAGDWSSWGGGGDDRDQLREWGAEDHPVEQRRFGAGHELRPNMIGLYDCANILVEGLNLRNPAMWTLHPVYCTNVTVRNVTFYSTNSQGDGCNPDSCTDVFITGCRFDTNDDCIPVKSGRDRDGRRVNKPSQNIVVRDCKFSGRWGGITVGSEMSGGVRNVFAEDCVCNAADFPGRYPVKYALYVKTSFNRGGFVEDIHLRRITGRNLERDALYITMNYETSGNIPPTVRNFTADGLTIAGGRSAYNIDGRGARHIQNVTISNSTFTGMTNSGNIANYVDNLQLANVFHNGRDISTQPSPGVRYEAENAVISQGVVESNHAGFSGTGFVNSDNVAGAAVEFAFDLPSAGSHAFLIRYANGTTADRPFDVIVNGASTGTQNAPGSGAWTTWVSAGRTVPAVAGRNTVRLVATTAGGLPNIDYVEVRP</sequence>
<dbReference type="RefSeq" id="WP_103959432.1">
    <property type="nucleotide sequence ID" value="NZ_FNVT01000009.1"/>
</dbReference>
<gene>
    <name evidence="7" type="ORF">SAMN05444920_109182</name>
</gene>
<dbReference type="Pfam" id="PF03422">
    <property type="entry name" value="CBM_6"/>
    <property type="match status" value="1"/>
</dbReference>
<reference evidence="7 8" key="1">
    <citation type="submission" date="2016-10" db="EMBL/GenBank/DDBJ databases">
        <authorList>
            <person name="de Groot N.N."/>
        </authorList>
    </citation>
    <scope>NUCLEOTIDE SEQUENCE [LARGE SCALE GENOMIC DNA]</scope>
    <source>
        <strain evidence="7 8">CGMCC 4.7037</strain>
    </source>
</reference>
<evidence type="ECO:0000313" key="8">
    <source>
        <dbReference type="Proteomes" id="UP000236732"/>
    </source>
</evidence>
<dbReference type="OrthoDB" id="3196343at2"/>
<feature type="chain" id="PRO_5038685512" evidence="5">
    <location>
        <begin position="29"/>
        <end position="602"/>
    </location>
</feature>
<keyword evidence="8" id="KW-1185">Reference proteome</keyword>
<dbReference type="InterPro" id="IPR006311">
    <property type="entry name" value="TAT_signal"/>
</dbReference>
<evidence type="ECO:0000256" key="3">
    <source>
        <dbReference type="ARBA" id="ARBA00023295"/>
    </source>
</evidence>
<dbReference type="GO" id="GO:0030246">
    <property type="term" value="F:carbohydrate binding"/>
    <property type="evidence" value="ECO:0007669"/>
    <property type="project" value="InterPro"/>
</dbReference>
<evidence type="ECO:0000313" key="7">
    <source>
        <dbReference type="EMBL" id="SEG95853.1"/>
    </source>
</evidence>
<organism evidence="7 8">
    <name type="scientific">Nonomuraea solani</name>
    <dbReference type="NCBI Taxonomy" id="1144553"/>
    <lineage>
        <taxon>Bacteria</taxon>
        <taxon>Bacillati</taxon>
        <taxon>Actinomycetota</taxon>
        <taxon>Actinomycetes</taxon>
        <taxon>Streptosporangiales</taxon>
        <taxon>Streptosporangiaceae</taxon>
        <taxon>Nonomuraea</taxon>
    </lineage>
</organism>
<dbReference type="PROSITE" id="PS51318">
    <property type="entry name" value="TAT"/>
    <property type="match status" value="1"/>
</dbReference>
<dbReference type="InterPro" id="IPR008979">
    <property type="entry name" value="Galactose-bd-like_sf"/>
</dbReference>
<dbReference type="PANTHER" id="PTHR31339">
    <property type="entry name" value="PECTIN LYASE-RELATED"/>
    <property type="match status" value="1"/>
</dbReference>
<name>A0A1H6EF12_9ACTN</name>
<dbReference type="Gene3D" id="2.60.120.260">
    <property type="entry name" value="Galactose-binding domain-like"/>
    <property type="match status" value="1"/>
</dbReference>
<dbReference type="InterPro" id="IPR012334">
    <property type="entry name" value="Pectin_lyas_fold"/>
</dbReference>
<dbReference type="GO" id="GO:0005975">
    <property type="term" value="P:carbohydrate metabolic process"/>
    <property type="evidence" value="ECO:0007669"/>
    <property type="project" value="InterPro"/>
</dbReference>
<evidence type="ECO:0000256" key="1">
    <source>
        <dbReference type="ARBA" id="ARBA00008834"/>
    </source>
</evidence>
<dbReference type="EMBL" id="FNVT01000009">
    <property type="protein sequence ID" value="SEG95853.1"/>
    <property type="molecule type" value="Genomic_DNA"/>
</dbReference>
<dbReference type="SMART" id="SM00710">
    <property type="entry name" value="PbH1"/>
    <property type="match status" value="6"/>
</dbReference>
<evidence type="ECO:0000259" key="6">
    <source>
        <dbReference type="PROSITE" id="PS51175"/>
    </source>
</evidence>
<dbReference type="InterPro" id="IPR011050">
    <property type="entry name" value="Pectin_lyase_fold/virulence"/>
</dbReference>
<feature type="signal peptide" evidence="5">
    <location>
        <begin position="1"/>
        <end position="28"/>
    </location>
</feature>
<proteinExistence type="inferred from homology"/>
<dbReference type="PROSITE" id="PS51175">
    <property type="entry name" value="CBM6"/>
    <property type="match status" value="1"/>
</dbReference>
<keyword evidence="3 4" id="KW-0326">Glycosidase</keyword>
<dbReference type="InterPro" id="IPR006626">
    <property type="entry name" value="PbH1"/>
</dbReference>
<feature type="domain" description="CBM6" evidence="6">
    <location>
        <begin position="478"/>
        <end position="601"/>
    </location>
</feature>
<accession>A0A1H6EF12</accession>
<dbReference type="InterPro" id="IPR005084">
    <property type="entry name" value="CBM6"/>
</dbReference>
<dbReference type="CDD" id="cd04082">
    <property type="entry name" value="CBM35_pectate_lyase-like"/>
    <property type="match status" value="1"/>
</dbReference>
<dbReference type="Pfam" id="PF00295">
    <property type="entry name" value="Glyco_hydro_28"/>
    <property type="match status" value="1"/>
</dbReference>
<evidence type="ECO:0000256" key="2">
    <source>
        <dbReference type="ARBA" id="ARBA00022801"/>
    </source>
</evidence>